<dbReference type="InterPro" id="IPR036736">
    <property type="entry name" value="ACP-like_sf"/>
</dbReference>
<proteinExistence type="predicted"/>
<dbReference type="AlphaFoldDB" id="A0A8H5CTT7"/>
<evidence type="ECO:0000256" key="1">
    <source>
        <dbReference type="ARBA" id="ARBA00022450"/>
    </source>
</evidence>
<keyword evidence="1" id="KW-0596">Phosphopantetheine</keyword>
<dbReference type="EMBL" id="JAACJM010000098">
    <property type="protein sequence ID" value="KAF5346966.1"/>
    <property type="molecule type" value="Genomic_DNA"/>
</dbReference>
<name>A0A8H5CTT7_9AGAR</name>
<reference evidence="5 6" key="1">
    <citation type="journal article" date="2020" name="ISME J.">
        <title>Uncovering the hidden diversity of litter-decomposition mechanisms in mushroom-forming fungi.</title>
        <authorList>
            <person name="Floudas D."/>
            <person name="Bentzer J."/>
            <person name="Ahren D."/>
            <person name="Johansson T."/>
            <person name="Persson P."/>
            <person name="Tunlid A."/>
        </authorList>
    </citation>
    <scope>NUCLEOTIDE SEQUENCE [LARGE SCALE GENOMIC DNA]</scope>
    <source>
        <strain evidence="5 6">CBS 291.85</strain>
    </source>
</reference>
<evidence type="ECO:0000259" key="4">
    <source>
        <dbReference type="Pfam" id="PF07993"/>
    </source>
</evidence>
<dbReference type="PANTHER" id="PTHR43439">
    <property type="entry name" value="PHENYLACETATE-COENZYME A LIGASE"/>
    <property type="match status" value="1"/>
</dbReference>
<sequence>MLPKLLPLPPQTQTLNSATFCPPPLDGTLTLPQIYDWQLSHSSQHRLFTFTDGEGKSRTIIWSEAVAAIYSGARIIKSRTLEVSSMKRPVIGILSTSDTIPYFITMMSILRADRIFLTISPRNSAAAVAHLLRKVEVDHILVGHDSAMETLVTDALNILKADSDGAEVNLPQLSPMLSFEDLFLPADQISLDVSDLPLEHTNPNEIVMYLHSSGSTAFPKPIPWTNHRLIQLCHIPWFGEQDLTDQVWSLHVMPMYHAMGVLQLCWTASCGLVIASFTPRNPAVLATPENLFESAKATSSDLIFCVPSFAEAWSKEPEYINWLVTRTGVLYGGGPLNKEAGDLLTSKGVSVYILYGSTEGGIMNPIIPAHGSMGYDWDYFRFSGLVTPEMVPYGNGSYEFIMVSNVTCMPSVINTTVNGIPAYATSDLLTPHPTKKDYWRVFGRTDDQIMHNTGEKTNPGPLENLMNQDQHVQASVMFGRGQFQAGIIVEPKLQYAFDVSNEKELSDFRNLIWPTVERMNEFAPQHSRLFKEMILVANPAKPFTYTAKNTIRRQAIVNDYDQEIKEMYRTVDESTQASIPAPQDWDIRPTKEFVQAVVQKVLQKDISDQDDLFEHGCDSLQATWIRNSLLRALRDSAKVDSRNWTTKNFVYDHPTIDQLSIFISSVASGTWNGDDQSQIIHNKRAAMLLMIDRFSQNFPSVSGVGLAKEKGMKVVLVTGTTGALGSHLLSQLIDDDSIFCIYACNRRGDTGILERQLKAFEERGIGKQKLKSKILEGKVVLLEANLAMNKLDVDKKVYEEIQASVTHIVHNAWLVDFNVSLPSFTSNIKGLRNLIDLALISNAHLLYTSSIGIFQNIRNIHTLKSDFVHPEVSIGTGYTESKWVSEKLIARAKLPGKATIVRVGQLCGDSKQGVWNRQEWVPRMVQSAFRLGCLPADDKTISWIPVDIAARVIVDDYLNDIPDSGSARILHLANPNPVTWSDTIAPAIIEELGGQIDLVPYDKWLARLEEEGKKSLDLEGDRKLAELPAVQLLPFYKGVVKSQQEEGKSRNGEAFGMPQMALDVEDGKTALTSKTLSSVQPLTRDDAVKWVRYWKKIGWIA</sequence>
<evidence type="ECO:0000313" key="5">
    <source>
        <dbReference type="EMBL" id="KAF5346966.1"/>
    </source>
</evidence>
<dbReference type="Proteomes" id="UP000559256">
    <property type="component" value="Unassembled WGS sequence"/>
</dbReference>
<gene>
    <name evidence="5" type="ORF">D9758_010089</name>
</gene>
<dbReference type="SUPFAM" id="SSF51735">
    <property type="entry name" value="NAD(P)-binding Rossmann-fold domains"/>
    <property type="match status" value="1"/>
</dbReference>
<evidence type="ECO:0000256" key="2">
    <source>
        <dbReference type="ARBA" id="ARBA00022553"/>
    </source>
</evidence>
<dbReference type="InterPro" id="IPR042099">
    <property type="entry name" value="ANL_N_sf"/>
</dbReference>
<organism evidence="5 6">
    <name type="scientific">Tetrapyrgos nigripes</name>
    <dbReference type="NCBI Taxonomy" id="182062"/>
    <lineage>
        <taxon>Eukaryota</taxon>
        <taxon>Fungi</taxon>
        <taxon>Dikarya</taxon>
        <taxon>Basidiomycota</taxon>
        <taxon>Agaricomycotina</taxon>
        <taxon>Agaricomycetes</taxon>
        <taxon>Agaricomycetidae</taxon>
        <taxon>Agaricales</taxon>
        <taxon>Marasmiineae</taxon>
        <taxon>Marasmiaceae</taxon>
        <taxon>Tetrapyrgos</taxon>
    </lineage>
</organism>
<dbReference type="PANTHER" id="PTHR43439:SF2">
    <property type="entry name" value="ENZYME, PUTATIVE (JCVI)-RELATED"/>
    <property type="match status" value="1"/>
</dbReference>
<dbReference type="SUPFAM" id="SSF56801">
    <property type="entry name" value="Acetyl-CoA synthetase-like"/>
    <property type="match status" value="1"/>
</dbReference>
<dbReference type="InterPro" id="IPR000873">
    <property type="entry name" value="AMP-dep_synth/lig_dom"/>
</dbReference>
<dbReference type="InterPro" id="IPR013120">
    <property type="entry name" value="FAR_NAD-bd"/>
</dbReference>
<keyword evidence="6" id="KW-1185">Reference proteome</keyword>
<dbReference type="Gene3D" id="3.40.50.12780">
    <property type="entry name" value="N-terminal domain of ligase-like"/>
    <property type="match status" value="1"/>
</dbReference>
<keyword evidence="2" id="KW-0597">Phosphoprotein</keyword>
<dbReference type="InterPro" id="IPR036291">
    <property type="entry name" value="NAD(P)-bd_dom_sf"/>
</dbReference>
<dbReference type="InterPro" id="IPR051414">
    <property type="entry name" value="Adenylate-forming_Reductase"/>
</dbReference>
<dbReference type="Pfam" id="PF00501">
    <property type="entry name" value="AMP-binding"/>
    <property type="match status" value="1"/>
</dbReference>
<dbReference type="Pfam" id="PF23562">
    <property type="entry name" value="AMP-binding_C_3"/>
    <property type="match status" value="1"/>
</dbReference>
<dbReference type="OrthoDB" id="429813at2759"/>
<evidence type="ECO:0008006" key="7">
    <source>
        <dbReference type="Google" id="ProtNLM"/>
    </source>
</evidence>
<dbReference type="Gene3D" id="1.10.1200.10">
    <property type="entry name" value="ACP-like"/>
    <property type="match status" value="1"/>
</dbReference>
<feature type="domain" description="AMP-dependent synthetase/ligase" evidence="3">
    <location>
        <begin position="98"/>
        <end position="363"/>
    </location>
</feature>
<accession>A0A8H5CTT7</accession>
<protein>
    <recommendedName>
        <fullName evidence="7">Acetyl-CoA synthetase-like protein</fullName>
    </recommendedName>
</protein>
<dbReference type="Gene3D" id="3.40.50.720">
    <property type="entry name" value="NAD(P)-binding Rossmann-like Domain"/>
    <property type="match status" value="1"/>
</dbReference>
<dbReference type="Pfam" id="PF07993">
    <property type="entry name" value="NAD_binding_4"/>
    <property type="match status" value="1"/>
</dbReference>
<comment type="caution">
    <text evidence="5">The sequence shown here is derived from an EMBL/GenBank/DDBJ whole genome shotgun (WGS) entry which is preliminary data.</text>
</comment>
<evidence type="ECO:0000259" key="3">
    <source>
        <dbReference type="Pfam" id="PF00501"/>
    </source>
</evidence>
<feature type="domain" description="Thioester reductase (TE)" evidence="4">
    <location>
        <begin position="717"/>
        <end position="953"/>
    </location>
</feature>
<evidence type="ECO:0000313" key="6">
    <source>
        <dbReference type="Proteomes" id="UP000559256"/>
    </source>
</evidence>